<dbReference type="EMBL" id="ACVB02000029">
    <property type="protein sequence ID" value="EEX73293.1"/>
    <property type="molecule type" value="Genomic_DNA"/>
</dbReference>
<dbReference type="STRING" id="634994.GCWU000323_02621"/>
<feature type="compositionally biased region" description="Basic residues" evidence="1">
    <location>
        <begin position="1"/>
        <end position="16"/>
    </location>
</feature>
<feature type="region of interest" description="Disordered" evidence="1">
    <location>
        <begin position="1"/>
        <end position="20"/>
    </location>
</feature>
<name>C9N1A0_9FUSO</name>
<evidence type="ECO:0000313" key="3">
    <source>
        <dbReference type="Proteomes" id="UP000006233"/>
    </source>
</evidence>
<comment type="caution">
    <text evidence="2">The sequence shown here is derived from an EMBL/GenBank/DDBJ whole genome shotgun (WGS) entry which is preliminary data.</text>
</comment>
<accession>C9N1A0</accession>
<evidence type="ECO:0000313" key="2">
    <source>
        <dbReference type="EMBL" id="EEX73293.1"/>
    </source>
</evidence>
<dbReference type="HOGENOM" id="CLU_3235507_0_0_0"/>
<proteinExistence type="predicted"/>
<organism evidence="2 3">
    <name type="scientific">Leptotrichia hofstadii F0254</name>
    <dbReference type="NCBI Taxonomy" id="634994"/>
    <lineage>
        <taxon>Bacteria</taxon>
        <taxon>Fusobacteriati</taxon>
        <taxon>Fusobacteriota</taxon>
        <taxon>Fusobacteriia</taxon>
        <taxon>Fusobacteriales</taxon>
        <taxon>Leptotrichiaceae</taxon>
        <taxon>Leptotrichia</taxon>
    </lineage>
</organism>
<reference evidence="2 3" key="1">
    <citation type="submission" date="2009-09" db="EMBL/GenBank/DDBJ databases">
        <authorList>
            <person name="Weinstock G."/>
            <person name="Sodergren E."/>
            <person name="Clifton S."/>
            <person name="Fulton L."/>
            <person name="Fulton B."/>
            <person name="Courtney L."/>
            <person name="Fronick C."/>
            <person name="Harrison M."/>
            <person name="Strong C."/>
            <person name="Farmer C."/>
            <person name="Delahaunty K."/>
            <person name="Markovic C."/>
            <person name="Hall O."/>
            <person name="Minx P."/>
            <person name="Tomlinson C."/>
            <person name="Mitreva M."/>
            <person name="Nelson J."/>
            <person name="Hou S."/>
            <person name="Wollam A."/>
            <person name="Pepin K.H."/>
            <person name="Johnson M."/>
            <person name="Bhonagiri V."/>
            <person name="Nash W.E."/>
            <person name="Warren W."/>
            <person name="Chinwalla A."/>
            <person name="Mardis E.R."/>
            <person name="Wilson R.K."/>
        </authorList>
    </citation>
    <scope>NUCLEOTIDE SEQUENCE [LARGE SCALE GENOMIC DNA]</scope>
    <source>
        <strain evidence="2 3">F0254</strain>
    </source>
</reference>
<protein>
    <submittedName>
        <fullName evidence="2">Uncharacterized protein</fullName>
    </submittedName>
</protein>
<evidence type="ECO:0000256" key="1">
    <source>
        <dbReference type="SAM" id="MobiDB-lite"/>
    </source>
</evidence>
<gene>
    <name evidence="2" type="ORF">GCWU000323_02621</name>
</gene>
<dbReference type="AlphaFoldDB" id="C9N1A0"/>
<dbReference type="Proteomes" id="UP000006233">
    <property type="component" value="Unassembled WGS sequence"/>
</dbReference>
<sequence length="43" mass="5484">MRFWMKKRRKSRKGKSKIWQEKRDNLGNNSFINFRNYCFRNDV</sequence>